<dbReference type="SUPFAM" id="SSF53098">
    <property type="entry name" value="Ribonuclease H-like"/>
    <property type="match status" value="1"/>
</dbReference>
<organism evidence="2 3">
    <name type="scientific">Porcincola intestinalis</name>
    <dbReference type="NCBI Taxonomy" id="2606632"/>
    <lineage>
        <taxon>Bacteria</taxon>
        <taxon>Bacillati</taxon>
        <taxon>Bacillota</taxon>
        <taxon>Clostridia</taxon>
        <taxon>Lachnospirales</taxon>
        <taxon>Lachnospiraceae</taxon>
        <taxon>Porcincola</taxon>
    </lineage>
</organism>
<name>A0A6L5X5W4_9FIRM</name>
<dbReference type="PANTHER" id="PTHR38462:SF1">
    <property type="entry name" value="YPRB RIBONUCLEASE H-LIKE DOMAIN-CONTAINING PROTEIN"/>
    <property type="match status" value="1"/>
</dbReference>
<sequence>MIQTTHRAVVDERYITAMELNPETCIYFDIETTGLKAETSHLYLIGYAVQKKPGSWEITQLFAEKTEDERYLLKAFSDICMRYRTVIHFNGDRFDIPYLETKYQEYSMPSPFRQMNTADIYRMVRPYKDLLGLERLNQKTIERFLGLRRQDRYDGGQLIWIYRAYRDGRSEDPRGDLEKLLLHNYEDVRGMLSLTMLTAYPAFFQMVKDSGKNREKSDGTDDRETQKDLPAVDVRRCSCPAGLSIENAADGAGKADREQAEGEMCTEELRLSLRTPVPVPVPVSSEAAGFSVELYGSKAEIHIPLRERTLLHFFPDYKNYYYLPEEDRAVHKSVGQFVDSRFREQAKAENCYIRVRGVFLPCPSSPAAGQGEETRRTFADALVFLKSRKDKSGWIQLTEGVMESLQTDSEAALSYVCGLLSGDCKRQNKKTDR</sequence>
<gene>
    <name evidence="2" type="ORF">FYJ35_04580</name>
</gene>
<proteinExistence type="predicted"/>
<dbReference type="InterPro" id="IPR036397">
    <property type="entry name" value="RNaseH_sf"/>
</dbReference>
<dbReference type="Gene3D" id="3.30.420.10">
    <property type="entry name" value="Ribonuclease H-like superfamily/Ribonuclease H"/>
    <property type="match status" value="1"/>
</dbReference>
<dbReference type="InterPro" id="IPR038720">
    <property type="entry name" value="YprB_RNase_H-like_dom"/>
</dbReference>
<evidence type="ECO:0000313" key="3">
    <source>
        <dbReference type="Proteomes" id="UP000481852"/>
    </source>
</evidence>
<protein>
    <recommendedName>
        <fullName evidence="1">YprB ribonuclease H-like domain-containing protein</fullName>
    </recommendedName>
</protein>
<dbReference type="EMBL" id="VULZ01000003">
    <property type="protein sequence ID" value="MSS14326.1"/>
    <property type="molecule type" value="Genomic_DNA"/>
</dbReference>
<evidence type="ECO:0000259" key="1">
    <source>
        <dbReference type="Pfam" id="PF13482"/>
    </source>
</evidence>
<dbReference type="AlphaFoldDB" id="A0A6L5X5W4"/>
<reference evidence="2 3" key="1">
    <citation type="submission" date="2019-08" db="EMBL/GenBank/DDBJ databases">
        <title>In-depth cultivation of the pig gut microbiome towards novel bacterial diversity and tailored functional studies.</title>
        <authorList>
            <person name="Wylensek D."/>
            <person name="Hitch T.C.A."/>
            <person name="Clavel T."/>
        </authorList>
    </citation>
    <scope>NUCLEOTIDE SEQUENCE [LARGE SCALE GENOMIC DNA]</scope>
    <source>
        <strain evidence="2 3">Oil+RF-744-WCA-WT-11</strain>
    </source>
</reference>
<dbReference type="PANTHER" id="PTHR38462">
    <property type="entry name" value="EXONUCLEASE-LIKE PROTEIN"/>
    <property type="match status" value="1"/>
</dbReference>
<dbReference type="Pfam" id="PF13482">
    <property type="entry name" value="RNase_H_2"/>
    <property type="match status" value="1"/>
</dbReference>
<dbReference type="InterPro" id="IPR012337">
    <property type="entry name" value="RNaseH-like_sf"/>
</dbReference>
<dbReference type="RefSeq" id="WP_154523835.1">
    <property type="nucleotide sequence ID" value="NZ_JAXFDQ010000006.1"/>
</dbReference>
<dbReference type="GO" id="GO:0003676">
    <property type="term" value="F:nucleic acid binding"/>
    <property type="evidence" value="ECO:0007669"/>
    <property type="project" value="InterPro"/>
</dbReference>
<evidence type="ECO:0000313" key="2">
    <source>
        <dbReference type="EMBL" id="MSS14326.1"/>
    </source>
</evidence>
<keyword evidence="3" id="KW-1185">Reference proteome</keyword>
<accession>A0A6L5X5W4</accession>
<dbReference type="Proteomes" id="UP000481852">
    <property type="component" value="Unassembled WGS sequence"/>
</dbReference>
<feature type="domain" description="YprB ribonuclease H-like" evidence="1">
    <location>
        <begin position="26"/>
        <end position="194"/>
    </location>
</feature>
<comment type="caution">
    <text evidence="2">The sequence shown here is derived from an EMBL/GenBank/DDBJ whole genome shotgun (WGS) entry which is preliminary data.</text>
</comment>